<organism evidence="8 9">
    <name type="scientific">Microseira wollei NIES-4236</name>
    <dbReference type="NCBI Taxonomy" id="2530354"/>
    <lineage>
        <taxon>Bacteria</taxon>
        <taxon>Bacillati</taxon>
        <taxon>Cyanobacteriota</taxon>
        <taxon>Cyanophyceae</taxon>
        <taxon>Oscillatoriophycideae</taxon>
        <taxon>Aerosakkonematales</taxon>
        <taxon>Aerosakkonemataceae</taxon>
        <taxon>Microseira</taxon>
    </lineage>
</organism>
<keyword evidence="4" id="KW-0720">Serine protease</keyword>
<proteinExistence type="inferred from homology"/>
<dbReference type="GO" id="GO:0004252">
    <property type="term" value="F:serine-type endopeptidase activity"/>
    <property type="evidence" value="ECO:0007669"/>
    <property type="project" value="InterPro"/>
</dbReference>
<keyword evidence="2" id="KW-0645">Protease</keyword>
<dbReference type="InterPro" id="IPR051048">
    <property type="entry name" value="Peptidase_S8/S53_subtilisin"/>
</dbReference>
<accession>A0AAV3XSI8</accession>
<dbReference type="InterPro" id="IPR023830">
    <property type="entry name" value="Peptidase_S8A_PatG"/>
</dbReference>
<keyword evidence="3" id="KW-0378">Hydrolase</keyword>
<reference evidence="8" key="1">
    <citation type="submission" date="2019-10" db="EMBL/GenBank/DDBJ databases">
        <title>Draft genome sequece of Microseira wollei NIES-4236.</title>
        <authorList>
            <person name="Yamaguchi H."/>
            <person name="Suzuki S."/>
            <person name="Kawachi M."/>
        </authorList>
    </citation>
    <scope>NUCLEOTIDE SEQUENCE</scope>
    <source>
        <strain evidence="8">NIES-4236</strain>
    </source>
</reference>
<evidence type="ECO:0000259" key="7">
    <source>
        <dbReference type="Pfam" id="PF18047"/>
    </source>
</evidence>
<dbReference type="InterPro" id="IPR023828">
    <property type="entry name" value="Peptidase_S8_Ser-AS"/>
</dbReference>
<evidence type="ECO:0000256" key="3">
    <source>
        <dbReference type="ARBA" id="ARBA00022801"/>
    </source>
</evidence>
<dbReference type="Gene3D" id="3.40.50.200">
    <property type="entry name" value="Peptidase S8/S53 domain"/>
    <property type="match status" value="1"/>
</dbReference>
<comment type="similarity">
    <text evidence="1 5">Belongs to the peptidase S8 family.</text>
</comment>
<comment type="caution">
    <text evidence="8">The sequence shown here is derived from an EMBL/GenBank/DDBJ whole genome shotgun (WGS) entry which is preliminary data.</text>
</comment>
<evidence type="ECO:0000256" key="1">
    <source>
        <dbReference type="ARBA" id="ARBA00011073"/>
    </source>
</evidence>
<dbReference type="Pfam" id="PF00082">
    <property type="entry name" value="Peptidase_S8"/>
    <property type="match status" value="1"/>
</dbReference>
<feature type="domain" description="PatG" evidence="7">
    <location>
        <begin position="260"/>
        <end position="371"/>
    </location>
</feature>
<dbReference type="PROSITE" id="PS51892">
    <property type="entry name" value="SUBTILASE"/>
    <property type="match status" value="1"/>
</dbReference>
<dbReference type="NCBIfam" id="TIGR03895">
    <property type="entry name" value="protease_PatA"/>
    <property type="match status" value="1"/>
</dbReference>
<dbReference type="InterPro" id="IPR000209">
    <property type="entry name" value="Peptidase_S8/S53_dom"/>
</dbReference>
<evidence type="ECO:0000256" key="2">
    <source>
        <dbReference type="ARBA" id="ARBA00022670"/>
    </source>
</evidence>
<dbReference type="AlphaFoldDB" id="A0AAV3XSI8"/>
<dbReference type="Pfam" id="PF18047">
    <property type="entry name" value="PatG_D"/>
    <property type="match status" value="1"/>
</dbReference>
<feature type="domain" description="Peptidase S8/S53" evidence="6">
    <location>
        <begin position="6"/>
        <end position="125"/>
    </location>
</feature>
<sequence length="475" mass="50233">MRLCKDNNILLVAAAGNDGCFCLHVPASLPAVLAVGAMDEQGNPIDFSNWGETYQNQGILAPGSNILGAQPGGGTVRLSGTSFATPIVSGVAALLLSLQVQQGVSPNPQKVRTALLQSALPCDAADTNSNRCLVGKLNILGALNLLTGETMSEELEAVTASGCGCGGTLASNQPEALPPAIRSQAEPGNEEMEALPLVEITASSLTASPEIVPAEATAPTIASTQTISTRPSIATTSTMSNRSSNYVTASQSDASTGGIVYALGTLGYDFGTEARRDTFKQLMPGVAVDNTTVPANPYDARQMVDYLAESLSEAKALIWTLNIELTPVYAIEPVGPFAREVYAVLQELLSGQIQAEDSADYVERVSIPGRLTGKTVKLFSGQVVPVIEPENTRGMYGWKVNNLVTAAIETVRATTEQVNEAGMQRTLDSFLNRIYYDLRNLGTTSQDRARGFCRDECVSSRFYLCFCGGARNGTR</sequence>
<comment type="caution">
    <text evidence="5">Lacks conserved residue(s) required for the propagation of feature annotation.</text>
</comment>
<dbReference type="PANTHER" id="PTHR43399:SF4">
    <property type="entry name" value="CELL WALL-ASSOCIATED PROTEASE"/>
    <property type="match status" value="1"/>
</dbReference>
<evidence type="ECO:0000313" key="8">
    <source>
        <dbReference type="EMBL" id="GET44081.1"/>
    </source>
</evidence>
<gene>
    <name evidence="8" type="ORF">MiSe_89070</name>
</gene>
<evidence type="ECO:0000256" key="4">
    <source>
        <dbReference type="ARBA" id="ARBA00022825"/>
    </source>
</evidence>
<dbReference type="SUPFAM" id="SSF52743">
    <property type="entry name" value="Subtilisin-like"/>
    <property type="match status" value="1"/>
</dbReference>
<evidence type="ECO:0000259" key="6">
    <source>
        <dbReference type="Pfam" id="PF00082"/>
    </source>
</evidence>
<dbReference type="PROSITE" id="PS00138">
    <property type="entry name" value="SUBTILASE_SER"/>
    <property type="match status" value="1"/>
</dbReference>
<dbReference type="InterPro" id="IPR040483">
    <property type="entry name" value="PatG_dom"/>
</dbReference>
<keyword evidence="9" id="KW-1185">Reference proteome</keyword>
<name>A0AAV3XSI8_9CYAN</name>
<dbReference type="GO" id="GO:0006508">
    <property type="term" value="P:proteolysis"/>
    <property type="evidence" value="ECO:0007669"/>
    <property type="project" value="UniProtKB-KW"/>
</dbReference>
<dbReference type="EMBL" id="BLAY01000288">
    <property type="protein sequence ID" value="GET44081.1"/>
    <property type="molecule type" value="Genomic_DNA"/>
</dbReference>
<evidence type="ECO:0000313" key="9">
    <source>
        <dbReference type="Proteomes" id="UP001050975"/>
    </source>
</evidence>
<evidence type="ECO:0000256" key="5">
    <source>
        <dbReference type="PROSITE-ProRule" id="PRU01240"/>
    </source>
</evidence>
<dbReference type="Proteomes" id="UP001050975">
    <property type="component" value="Unassembled WGS sequence"/>
</dbReference>
<dbReference type="PANTHER" id="PTHR43399">
    <property type="entry name" value="SUBTILISIN-RELATED"/>
    <property type="match status" value="1"/>
</dbReference>
<protein>
    <submittedName>
        <fullName evidence="8">Peptidase</fullName>
    </submittedName>
</protein>
<dbReference type="InterPro" id="IPR036852">
    <property type="entry name" value="Peptidase_S8/S53_dom_sf"/>
</dbReference>